<evidence type="ECO:0000259" key="3">
    <source>
        <dbReference type="SMART" id="SM00722"/>
    </source>
</evidence>
<keyword evidence="1" id="KW-0472">Membrane</keyword>
<dbReference type="SMART" id="SM00722">
    <property type="entry name" value="CASH"/>
    <property type="match status" value="1"/>
</dbReference>
<feature type="chain" id="PRO_5045587374" evidence="2">
    <location>
        <begin position="31"/>
        <end position="447"/>
    </location>
</feature>
<dbReference type="Proteomes" id="UP000681526">
    <property type="component" value="Unassembled WGS sequence"/>
</dbReference>
<dbReference type="Gene3D" id="2.160.20.10">
    <property type="entry name" value="Single-stranded right-handed beta-helix, Pectin lyase-like"/>
    <property type="match status" value="1"/>
</dbReference>
<proteinExistence type="predicted"/>
<keyword evidence="2" id="KW-0732">Signal</keyword>
<dbReference type="InterPro" id="IPR006626">
    <property type="entry name" value="PbH1"/>
</dbReference>
<comment type="caution">
    <text evidence="4">The sequence shown here is derived from an EMBL/GenBank/DDBJ whole genome shotgun (WGS) entry which is preliminary data.</text>
</comment>
<feature type="transmembrane region" description="Helical" evidence="1">
    <location>
        <begin position="423"/>
        <end position="441"/>
    </location>
</feature>
<keyword evidence="1" id="KW-0812">Transmembrane</keyword>
<feature type="domain" description="Carbohydrate-binding/sugar hydrolysis" evidence="3">
    <location>
        <begin position="164"/>
        <end position="316"/>
    </location>
</feature>
<protein>
    <submittedName>
        <fullName evidence="4">Copper-binding periplasmic protein</fullName>
    </submittedName>
</protein>
<dbReference type="InterPro" id="IPR012334">
    <property type="entry name" value="Pectin_lyas_fold"/>
</dbReference>
<dbReference type="NCBIfam" id="TIGR03804">
    <property type="entry name" value="para_beta_helix"/>
    <property type="match status" value="2"/>
</dbReference>
<dbReference type="EMBL" id="CAJRAY010000001">
    <property type="protein sequence ID" value="CAG5076185.1"/>
    <property type="molecule type" value="Genomic_DNA"/>
</dbReference>
<accession>A0ABM8UZ36</accession>
<gene>
    <name evidence="4" type="primary">txxe 3806-nosD</name>
    <name evidence="4" type="ORF">TXXE_00195</name>
</gene>
<sequence length="447" mass="47207">MTRTSLVRGMRRTAALLVIGAALAARPAGAADTGEPQPLQPLIDAAPEGAVLRLAPGEYAGPAVIGKPLTVEAEAEGTVTVASADERPAIAVTAAGVTVRGLRIEQAGGRDSPAVLVTARGAALEGLDIVTDGYGIRLERADRSVVRGSMVRSSRPSGGRFTERRNGIDLYETHDAVIQDNTVASMYDAIYIENSDNVRITGNAVESSRYGIHVMYSDGTVIAGNDGRMNVTGAMVMTVDGVLLEGNIFAKQSENVNSQGILLFAAKNSVVRGNVVSGNRVGIYVEGSVDNRIENNEILDNFMGMQLLDSEGNAVTGNQWIGNVADAGAQRSGANRIERNFWDSFSGVDADGDGASDLRYAVNPFFLSVTERRPVFRLLFQSPGMKFLEGLYGADRSGWAVDAAPLMEPARETDRTSRESGRAAGAAGALLLAAACAVMIISRRRTT</sequence>
<keyword evidence="1" id="KW-1133">Transmembrane helix</keyword>
<organism evidence="4 5">
    <name type="scientific">Thermobacillus xylanilyticus</name>
    <dbReference type="NCBI Taxonomy" id="76633"/>
    <lineage>
        <taxon>Bacteria</taxon>
        <taxon>Bacillati</taxon>
        <taxon>Bacillota</taxon>
        <taxon>Bacilli</taxon>
        <taxon>Bacillales</taxon>
        <taxon>Paenibacillaceae</taxon>
        <taxon>Thermobacillus</taxon>
    </lineage>
</organism>
<dbReference type="SUPFAM" id="SSF51126">
    <property type="entry name" value="Pectin lyase-like"/>
    <property type="match status" value="1"/>
</dbReference>
<dbReference type="Pfam" id="PF05048">
    <property type="entry name" value="NosD"/>
    <property type="match status" value="1"/>
</dbReference>
<keyword evidence="5" id="KW-1185">Reference proteome</keyword>
<evidence type="ECO:0000313" key="5">
    <source>
        <dbReference type="Proteomes" id="UP000681526"/>
    </source>
</evidence>
<evidence type="ECO:0000256" key="1">
    <source>
        <dbReference type="SAM" id="Phobius"/>
    </source>
</evidence>
<dbReference type="RefSeq" id="WP_213482993.1">
    <property type="nucleotide sequence ID" value="NZ_CAJRAY010000001.1"/>
</dbReference>
<evidence type="ECO:0000256" key="2">
    <source>
        <dbReference type="SAM" id="SignalP"/>
    </source>
</evidence>
<name>A0ABM8UZ36_THEXY</name>
<dbReference type="InterPro" id="IPR011050">
    <property type="entry name" value="Pectin_lyase_fold/virulence"/>
</dbReference>
<dbReference type="SMART" id="SM00710">
    <property type="entry name" value="PbH1"/>
    <property type="match status" value="7"/>
</dbReference>
<evidence type="ECO:0000313" key="4">
    <source>
        <dbReference type="EMBL" id="CAG5076185.1"/>
    </source>
</evidence>
<reference evidence="4 5" key="1">
    <citation type="submission" date="2021-04" db="EMBL/GenBank/DDBJ databases">
        <authorList>
            <person name="Rakotoarivonina H."/>
        </authorList>
    </citation>
    <scope>NUCLEOTIDE SEQUENCE [LARGE SCALE GENOMIC DNA]</scope>
    <source>
        <strain evidence="4 5">XE</strain>
    </source>
</reference>
<dbReference type="InterPro" id="IPR022441">
    <property type="entry name" value="Para_beta_helix_rpt-2"/>
</dbReference>
<dbReference type="InterPro" id="IPR007742">
    <property type="entry name" value="NosD_dom"/>
</dbReference>
<feature type="signal peptide" evidence="2">
    <location>
        <begin position="1"/>
        <end position="30"/>
    </location>
</feature>
<dbReference type="InterPro" id="IPR006633">
    <property type="entry name" value="Carb-bd_sugar_hydrolysis-dom"/>
</dbReference>